<accession>A0ABS6FZL0</accession>
<dbReference type="CDD" id="cd14360">
    <property type="entry name" value="UBA_NAC_like_bac"/>
    <property type="match status" value="1"/>
</dbReference>
<dbReference type="RefSeq" id="WP_216415145.1">
    <property type="nucleotide sequence ID" value="NZ_JAHLQK010000001.1"/>
</dbReference>
<comment type="caution">
    <text evidence="3">The sequence shown here is derived from an EMBL/GenBank/DDBJ whole genome shotgun (WGS) entry which is preliminary data.</text>
</comment>
<protein>
    <submittedName>
        <fullName evidence="3">DUF4342 domain-containing protein</fullName>
    </submittedName>
</protein>
<proteinExistence type="predicted"/>
<feature type="transmembrane region" description="Helical" evidence="1">
    <location>
        <begin position="83"/>
        <end position="112"/>
    </location>
</feature>
<reference evidence="3 4" key="1">
    <citation type="submission" date="2021-06" db="EMBL/GenBank/DDBJ databases">
        <authorList>
            <person name="Sun Q."/>
            <person name="Li D."/>
        </authorList>
    </citation>
    <scope>NUCLEOTIDE SEQUENCE [LARGE SCALE GENOMIC DNA]</scope>
    <source>
        <strain evidence="3 4">MSJ-5</strain>
    </source>
</reference>
<keyword evidence="1" id="KW-1133">Transmembrane helix</keyword>
<sequence>MDINLEKVDIVRERTGVSYKEAKEALEQNNGDVVESIISIEEKNGKTWMNTMSLAGNEIIEKLKYLIKKGNVSRIMLKRDGEILLNVPVTAGAIGVMLAPIVSLLGVSAAIATKTTIEIIKNNGEIVDINEMAGETVTELKNMVRGKKGVDVNMMNKKSDIILDKEDQDETLDDLYDGADY</sequence>
<evidence type="ECO:0000259" key="2">
    <source>
        <dbReference type="Pfam" id="PF14242"/>
    </source>
</evidence>
<gene>
    <name evidence="3" type="ORF">KQI88_04580</name>
</gene>
<evidence type="ECO:0000256" key="1">
    <source>
        <dbReference type="SAM" id="Phobius"/>
    </source>
</evidence>
<keyword evidence="1" id="KW-0812">Transmembrane</keyword>
<keyword evidence="4" id="KW-1185">Reference proteome</keyword>
<evidence type="ECO:0000313" key="3">
    <source>
        <dbReference type="EMBL" id="MBU5675685.1"/>
    </source>
</evidence>
<dbReference type="Proteomes" id="UP000779508">
    <property type="component" value="Unassembled WGS sequence"/>
</dbReference>
<dbReference type="EMBL" id="JAHLQK010000001">
    <property type="protein sequence ID" value="MBU5675685.1"/>
    <property type="molecule type" value="Genomic_DNA"/>
</dbReference>
<evidence type="ECO:0000313" key="4">
    <source>
        <dbReference type="Proteomes" id="UP000779508"/>
    </source>
</evidence>
<dbReference type="InterPro" id="IPR025642">
    <property type="entry name" value="DUF4342"/>
</dbReference>
<feature type="domain" description="DUF4342" evidence="2">
    <location>
        <begin position="46"/>
        <end position="121"/>
    </location>
</feature>
<name>A0ABS6FZL0_9FIRM</name>
<organism evidence="3 4">
    <name type="scientific">Alkaliphilus flagellatus</name>
    <dbReference type="NCBI Taxonomy" id="2841507"/>
    <lineage>
        <taxon>Bacteria</taxon>
        <taxon>Bacillati</taxon>
        <taxon>Bacillota</taxon>
        <taxon>Clostridia</taxon>
        <taxon>Peptostreptococcales</taxon>
        <taxon>Natronincolaceae</taxon>
        <taxon>Alkaliphilus</taxon>
    </lineage>
</organism>
<dbReference type="Pfam" id="PF14242">
    <property type="entry name" value="DUF4342"/>
    <property type="match status" value="1"/>
</dbReference>
<keyword evidence="1" id="KW-0472">Membrane</keyword>